<name>A0ABV9JS60_9GAMM</name>
<dbReference type="RefSeq" id="WP_377336817.1">
    <property type="nucleotide sequence ID" value="NZ_JBHSGB010000028.1"/>
</dbReference>
<keyword evidence="2" id="KW-1185">Reference proteome</keyword>
<proteinExistence type="predicted"/>
<dbReference type="InterPro" id="IPR011990">
    <property type="entry name" value="TPR-like_helical_dom_sf"/>
</dbReference>
<sequence length="298" mass="33621">MLNDGHWLRPYTAASEVKRDAVMHLSRAARKEHADAMSLLGEIYLKGLHGQEVDAEYGLQWLTESAQLGSSRANLVLAEHYVDAGDHLKANAHYIKSAELGSAKAKFIVATKAINQELNLSADESILEYLNDALRSGIERAHFAKALYLTKQSEGLFSQEAANEYKSFVQSVFDATPEEKLACAQYFILHKFELELAHQIIMYAAIDTQNNQEKHVKEVFSYLNSLIHYELSNTGIIYRFHPDHMLSIKELAAKINQLKISDALLSSPKPLNIPKNFPRNDLCPCGSNKKYKICHYLK</sequence>
<accession>A0ABV9JS60</accession>
<evidence type="ECO:0000313" key="2">
    <source>
        <dbReference type="Proteomes" id="UP001595962"/>
    </source>
</evidence>
<dbReference type="SMART" id="SM00671">
    <property type="entry name" value="SEL1"/>
    <property type="match status" value="2"/>
</dbReference>
<organism evidence="1 2">
    <name type="scientific">Rheinheimera marina</name>
    <dbReference type="NCBI Taxonomy" id="1774958"/>
    <lineage>
        <taxon>Bacteria</taxon>
        <taxon>Pseudomonadati</taxon>
        <taxon>Pseudomonadota</taxon>
        <taxon>Gammaproteobacteria</taxon>
        <taxon>Chromatiales</taxon>
        <taxon>Chromatiaceae</taxon>
        <taxon>Rheinheimera</taxon>
    </lineage>
</organism>
<gene>
    <name evidence="1" type="ORF">ACFO3I_19110</name>
</gene>
<dbReference type="Gene3D" id="3.10.450.50">
    <property type="match status" value="1"/>
</dbReference>
<dbReference type="InterPro" id="IPR004027">
    <property type="entry name" value="SEC_C_motif"/>
</dbReference>
<protein>
    <submittedName>
        <fullName evidence="1">SEC-C metal-binding domain-containing protein</fullName>
    </submittedName>
</protein>
<dbReference type="SUPFAM" id="SSF81901">
    <property type="entry name" value="HCP-like"/>
    <property type="match status" value="1"/>
</dbReference>
<dbReference type="Pfam" id="PF02810">
    <property type="entry name" value="SEC-C"/>
    <property type="match status" value="1"/>
</dbReference>
<dbReference type="EMBL" id="JBHSGB010000028">
    <property type="protein sequence ID" value="MFC4657120.1"/>
    <property type="molecule type" value="Genomic_DNA"/>
</dbReference>
<evidence type="ECO:0000313" key="1">
    <source>
        <dbReference type="EMBL" id="MFC4657120.1"/>
    </source>
</evidence>
<dbReference type="Pfam" id="PF08238">
    <property type="entry name" value="Sel1"/>
    <property type="match status" value="2"/>
</dbReference>
<dbReference type="Proteomes" id="UP001595962">
    <property type="component" value="Unassembled WGS sequence"/>
</dbReference>
<dbReference type="Gene3D" id="1.25.40.10">
    <property type="entry name" value="Tetratricopeptide repeat domain"/>
    <property type="match status" value="1"/>
</dbReference>
<reference evidence="2" key="1">
    <citation type="journal article" date="2019" name="Int. J. Syst. Evol. Microbiol.">
        <title>The Global Catalogue of Microorganisms (GCM) 10K type strain sequencing project: providing services to taxonomists for standard genome sequencing and annotation.</title>
        <authorList>
            <consortium name="The Broad Institute Genomics Platform"/>
            <consortium name="The Broad Institute Genome Sequencing Center for Infectious Disease"/>
            <person name="Wu L."/>
            <person name="Ma J."/>
        </authorList>
    </citation>
    <scope>NUCLEOTIDE SEQUENCE [LARGE SCALE GENOMIC DNA]</scope>
    <source>
        <strain evidence="2">DT28</strain>
    </source>
</reference>
<dbReference type="SUPFAM" id="SSF103642">
    <property type="entry name" value="Sec-C motif"/>
    <property type="match status" value="1"/>
</dbReference>
<dbReference type="InterPro" id="IPR006597">
    <property type="entry name" value="Sel1-like"/>
</dbReference>
<comment type="caution">
    <text evidence="1">The sequence shown here is derived from an EMBL/GenBank/DDBJ whole genome shotgun (WGS) entry which is preliminary data.</text>
</comment>